<gene>
    <name evidence="4" type="ORF">CYMTET_48308</name>
</gene>
<accession>A0AAE0BSJ1</accession>
<dbReference type="Gene3D" id="3.40.50.11350">
    <property type="match status" value="1"/>
</dbReference>
<dbReference type="InterPro" id="IPR027350">
    <property type="entry name" value="GT23_dom"/>
</dbReference>
<feature type="domain" description="GT23" evidence="3">
    <location>
        <begin position="1"/>
        <end position="185"/>
    </location>
</feature>
<dbReference type="EMBL" id="LGRX02033270">
    <property type="protein sequence ID" value="KAK3241966.1"/>
    <property type="molecule type" value="Genomic_DNA"/>
</dbReference>
<evidence type="ECO:0000259" key="3">
    <source>
        <dbReference type="PROSITE" id="PS51659"/>
    </source>
</evidence>
<keyword evidence="1" id="KW-0328">Glycosyltransferase</keyword>
<name>A0AAE0BSJ1_9CHLO</name>
<dbReference type="GO" id="GO:0006487">
    <property type="term" value="P:protein N-linked glycosylation"/>
    <property type="evidence" value="ECO:0007669"/>
    <property type="project" value="TreeGrafter"/>
</dbReference>
<dbReference type="AlphaFoldDB" id="A0AAE0BSJ1"/>
<dbReference type="GO" id="GO:0046921">
    <property type="term" value="F:alpha-(1-&gt;6)-fucosyltransferase activity"/>
    <property type="evidence" value="ECO:0007669"/>
    <property type="project" value="TreeGrafter"/>
</dbReference>
<evidence type="ECO:0000256" key="1">
    <source>
        <dbReference type="ARBA" id="ARBA00022676"/>
    </source>
</evidence>
<comment type="caution">
    <text evidence="4">The sequence shown here is derived from an EMBL/GenBank/DDBJ whole genome shotgun (WGS) entry which is preliminary data.</text>
</comment>
<evidence type="ECO:0000313" key="5">
    <source>
        <dbReference type="Proteomes" id="UP001190700"/>
    </source>
</evidence>
<protein>
    <recommendedName>
        <fullName evidence="3">GT23 domain-containing protein</fullName>
    </recommendedName>
</protein>
<dbReference type="PANTHER" id="PTHR13132">
    <property type="entry name" value="ALPHA- 1,6 -FUCOSYLTRANSFERASE"/>
    <property type="match status" value="1"/>
</dbReference>
<dbReference type="PANTHER" id="PTHR13132:SF29">
    <property type="entry name" value="ALPHA-(1,6)-FUCOSYLTRANSFERASE"/>
    <property type="match status" value="1"/>
</dbReference>
<dbReference type="PROSITE" id="PS51659">
    <property type="entry name" value="GT23"/>
    <property type="match status" value="1"/>
</dbReference>
<organism evidence="4 5">
    <name type="scientific">Cymbomonas tetramitiformis</name>
    <dbReference type="NCBI Taxonomy" id="36881"/>
    <lineage>
        <taxon>Eukaryota</taxon>
        <taxon>Viridiplantae</taxon>
        <taxon>Chlorophyta</taxon>
        <taxon>Pyramimonadophyceae</taxon>
        <taxon>Pyramimonadales</taxon>
        <taxon>Pyramimonadaceae</taxon>
        <taxon>Cymbomonas</taxon>
    </lineage>
</organism>
<reference evidence="4 5" key="1">
    <citation type="journal article" date="2015" name="Genome Biol. Evol.">
        <title>Comparative Genomics of a Bacterivorous Green Alga Reveals Evolutionary Causalities and Consequences of Phago-Mixotrophic Mode of Nutrition.</title>
        <authorList>
            <person name="Burns J.A."/>
            <person name="Paasch A."/>
            <person name="Narechania A."/>
            <person name="Kim E."/>
        </authorList>
    </citation>
    <scope>NUCLEOTIDE SEQUENCE [LARGE SCALE GENOMIC DNA]</scope>
    <source>
        <strain evidence="4 5">PLY_AMNH</strain>
    </source>
</reference>
<evidence type="ECO:0000256" key="2">
    <source>
        <dbReference type="ARBA" id="ARBA00022679"/>
    </source>
</evidence>
<proteinExistence type="predicted"/>
<dbReference type="Proteomes" id="UP001190700">
    <property type="component" value="Unassembled WGS sequence"/>
</dbReference>
<keyword evidence="5" id="KW-1185">Reference proteome</keyword>
<sequence>MPWLEEEIRSAKAKVGGFADGELMIGMHIRHGDSCLKTKKSGKICHGIEEYMRAANEMQQLYQVSHIYLATDNPDIAQMLSKHAYKWRNFTWHMLELDDGVQGRLETSSLGLGAKRLDSKDCPKNSSGCVDMTGAASLSIIEVSLLASTDFFIGTFSSNMGRTAYEMMSVEKGYRPYVTLDFAWCGHWGISKPVYLAYNPKKKLRRKC</sequence>
<keyword evidence="2" id="KW-0808">Transferase</keyword>
<evidence type="ECO:0000313" key="4">
    <source>
        <dbReference type="EMBL" id="KAK3241966.1"/>
    </source>
</evidence>